<organism evidence="1 2">
    <name type="scientific">Catenibacillus scindens</name>
    <dbReference type="NCBI Taxonomy" id="673271"/>
    <lineage>
        <taxon>Bacteria</taxon>
        <taxon>Bacillati</taxon>
        <taxon>Bacillota</taxon>
        <taxon>Clostridia</taxon>
        <taxon>Lachnospirales</taxon>
        <taxon>Lachnospiraceae</taxon>
        <taxon>Catenibacillus</taxon>
    </lineage>
</organism>
<accession>A0A7W8HDN8</accession>
<dbReference type="EMBL" id="JACHFW010000041">
    <property type="protein sequence ID" value="MBB5266415.1"/>
    <property type="molecule type" value="Genomic_DNA"/>
</dbReference>
<dbReference type="Proteomes" id="UP000543642">
    <property type="component" value="Unassembled WGS sequence"/>
</dbReference>
<dbReference type="RefSeq" id="WP_183776816.1">
    <property type="nucleotide sequence ID" value="NZ_JACHFW010000041.1"/>
</dbReference>
<keyword evidence="2" id="KW-1185">Reference proteome</keyword>
<gene>
    <name evidence="1" type="ORF">HNP82_003572</name>
</gene>
<dbReference type="AlphaFoldDB" id="A0A7W8HDN8"/>
<reference evidence="1 2" key="1">
    <citation type="submission" date="2020-08" db="EMBL/GenBank/DDBJ databases">
        <title>Genomic Encyclopedia of Type Strains, Phase IV (KMG-IV): sequencing the most valuable type-strain genomes for metagenomic binning, comparative biology and taxonomic classification.</title>
        <authorList>
            <person name="Goeker M."/>
        </authorList>
    </citation>
    <scope>NUCLEOTIDE SEQUENCE [LARGE SCALE GENOMIC DNA]</scope>
    <source>
        <strain evidence="1 2">DSM 106146</strain>
    </source>
</reference>
<comment type="caution">
    <text evidence="1">The sequence shown here is derived from an EMBL/GenBank/DDBJ whole genome shotgun (WGS) entry which is preliminary data.</text>
</comment>
<sequence>MSEIEKWLSGVNDLEGYEKFKIVRGKEVYVLWENKVAFRGFPVICGKICSREIITESL</sequence>
<proteinExistence type="predicted"/>
<name>A0A7W8HDN8_9FIRM</name>
<evidence type="ECO:0000313" key="1">
    <source>
        <dbReference type="EMBL" id="MBB5266415.1"/>
    </source>
</evidence>
<evidence type="ECO:0000313" key="2">
    <source>
        <dbReference type="Proteomes" id="UP000543642"/>
    </source>
</evidence>
<protein>
    <submittedName>
        <fullName evidence="1">Uncharacterized protein</fullName>
    </submittedName>
</protein>